<dbReference type="OrthoDB" id="875405at2"/>
<feature type="transmembrane region" description="Helical" evidence="1">
    <location>
        <begin position="98"/>
        <end position="120"/>
    </location>
</feature>
<dbReference type="RefSeq" id="WP_089752272.1">
    <property type="nucleotide sequence ID" value="NZ_FOOG01000021.1"/>
</dbReference>
<keyword evidence="3" id="KW-1185">Reference proteome</keyword>
<sequence>MNILLSHKKSLYFGCGFLILILSSNFLVQKVEITGRVSALLVWGTIVDVMVVIPAVVFLFILRRKPAVSIFAPMMMLGLFIVHWLVPPYAKDSLVYLNYSVIAVEVVLVGLELTIFFLFLKTFPKWKRSFKDAHENYPFVLGRMFEANRITFAPYKYRVHFQRISGFLATDVSAVRYALFPHIDRYPREECTFSYHKNSEYFGVFLMLIHAMVIEIIAVHVLLMQFSHTAAWVATILDVYALLFLIGDYQAIRKAPVHVGNRSLYLQKGLRFHISIPFEIIKQIRPCIHTPKECSSDKEALDMTLAELEPAQPQYILELSQPLEAHLYFGLKRKINRIYITVDEPHAFVKELEKHDVVLNVIN</sequence>
<keyword evidence="1" id="KW-1133">Transmembrane helix</keyword>
<evidence type="ECO:0000313" key="3">
    <source>
        <dbReference type="Proteomes" id="UP000198897"/>
    </source>
</evidence>
<protein>
    <submittedName>
        <fullName evidence="2">Uncharacterized protein</fullName>
    </submittedName>
</protein>
<dbReference type="EMBL" id="FOOG01000021">
    <property type="protein sequence ID" value="SFG06430.1"/>
    <property type="molecule type" value="Genomic_DNA"/>
</dbReference>
<name>A0A1I2NTU1_9BACI</name>
<reference evidence="3" key="1">
    <citation type="submission" date="2016-10" db="EMBL/GenBank/DDBJ databases">
        <authorList>
            <person name="Varghese N."/>
            <person name="Submissions S."/>
        </authorList>
    </citation>
    <scope>NUCLEOTIDE SEQUENCE [LARGE SCALE GENOMIC DNA]</scope>
    <source>
        <strain evidence="3">FP5</strain>
    </source>
</reference>
<evidence type="ECO:0000256" key="1">
    <source>
        <dbReference type="SAM" id="Phobius"/>
    </source>
</evidence>
<gene>
    <name evidence="2" type="ORF">SAMN05216353_12147</name>
</gene>
<dbReference type="Proteomes" id="UP000198897">
    <property type="component" value="Unassembled WGS sequence"/>
</dbReference>
<feature type="transmembrane region" description="Helical" evidence="1">
    <location>
        <begin position="40"/>
        <end position="61"/>
    </location>
</feature>
<feature type="transmembrane region" description="Helical" evidence="1">
    <location>
        <begin position="12"/>
        <end position="28"/>
    </location>
</feature>
<feature type="transmembrane region" description="Helical" evidence="1">
    <location>
        <begin position="68"/>
        <end position="86"/>
    </location>
</feature>
<keyword evidence="1" id="KW-0472">Membrane</keyword>
<proteinExistence type="predicted"/>
<keyword evidence="1" id="KW-0812">Transmembrane</keyword>
<dbReference type="AlphaFoldDB" id="A0A1I2NTU1"/>
<feature type="transmembrane region" description="Helical" evidence="1">
    <location>
        <begin position="201"/>
        <end position="223"/>
    </location>
</feature>
<evidence type="ECO:0000313" key="2">
    <source>
        <dbReference type="EMBL" id="SFG06430.1"/>
    </source>
</evidence>
<organism evidence="2 3">
    <name type="scientific">Halobacillus alkaliphilus</name>
    <dbReference type="NCBI Taxonomy" id="396056"/>
    <lineage>
        <taxon>Bacteria</taxon>
        <taxon>Bacillati</taxon>
        <taxon>Bacillota</taxon>
        <taxon>Bacilli</taxon>
        <taxon>Bacillales</taxon>
        <taxon>Bacillaceae</taxon>
        <taxon>Halobacillus</taxon>
    </lineage>
</organism>
<accession>A0A1I2NTU1</accession>
<feature type="transmembrane region" description="Helical" evidence="1">
    <location>
        <begin position="229"/>
        <end position="246"/>
    </location>
</feature>